<keyword evidence="1" id="KW-0175">Coiled coil</keyword>
<dbReference type="RefSeq" id="WP_184281593.1">
    <property type="nucleotide sequence ID" value="NZ_BMCO01000001.1"/>
</dbReference>
<dbReference type="Pfam" id="PF13457">
    <property type="entry name" value="GW"/>
    <property type="match status" value="1"/>
</dbReference>
<evidence type="ECO:0000313" key="6">
    <source>
        <dbReference type="Proteomes" id="UP000545588"/>
    </source>
</evidence>
<organism evidence="3 5">
    <name type="scientific">Jeotgalicoccus coquinae</name>
    <dbReference type="NCBI Taxonomy" id="709509"/>
    <lineage>
        <taxon>Bacteria</taxon>
        <taxon>Bacillati</taxon>
        <taxon>Bacillota</taxon>
        <taxon>Bacilli</taxon>
        <taxon>Bacillales</taxon>
        <taxon>Staphylococcaceae</taxon>
        <taxon>Jeotgalicoccus</taxon>
    </lineage>
</organism>
<dbReference type="InterPro" id="IPR025987">
    <property type="entry name" value="GW_dom"/>
</dbReference>
<protein>
    <recommendedName>
        <fullName evidence="2">GW domain-containing protein</fullName>
    </recommendedName>
</protein>
<feature type="domain" description="GW" evidence="2">
    <location>
        <begin position="13"/>
        <end position="75"/>
    </location>
</feature>
<comment type="caution">
    <text evidence="3">The sequence shown here is derived from an EMBL/GenBank/DDBJ whole genome shotgun (WGS) entry which is preliminary data.</text>
</comment>
<dbReference type="EMBL" id="CAJEWA010000006">
    <property type="protein sequence ID" value="CAD2077615.1"/>
    <property type="molecule type" value="Genomic_DNA"/>
</dbReference>
<dbReference type="SUPFAM" id="SSF82057">
    <property type="entry name" value="Prokaryotic SH3-related domain"/>
    <property type="match status" value="1"/>
</dbReference>
<dbReference type="EMBL" id="JACHFF010000001">
    <property type="protein sequence ID" value="MBB6422661.1"/>
    <property type="molecule type" value="Genomic_DNA"/>
</dbReference>
<evidence type="ECO:0000259" key="2">
    <source>
        <dbReference type="Pfam" id="PF13457"/>
    </source>
</evidence>
<dbReference type="Proteomes" id="UP000545588">
    <property type="component" value="Unassembled WGS sequence"/>
</dbReference>
<gene>
    <name evidence="4" type="ORF">HNR41_000587</name>
    <name evidence="3" type="ORF">JEOCOQ751_00999</name>
</gene>
<sequence length="289" mass="34406">MSLSYMDWIEKYNLNFQLHIKETEGSHIYSQIDLKEITEDLLTFNNTVVDVISTAKINEKYYFKFKYKDNLIGWCSPKESTIAYINNRKQEIKIVTAENIDNELNEILEIDTQKLKDNWFKIFISDFYAIHNNEIYCSIILKDELLGFINLKDISFFINYKKEFEFIADEVNLYKDSKLEKKIIENFEHDSKLYSSLGGFEKFNGVRVIINGKRYWTDINSTNIIVEKSVIETLDEVIIDALFYQLQEKVKTQNEFYSNQIIKLKSNIKELHEQEKKTKQNIKKLKEIL</sequence>
<keyword evidence="6" id="KW-1185">Reference proteome</keyword>
<name>A0A6V7RHW2_9STAP</name>
<evidence type="ECO:0000256" key="1">
    <source>
        <dbReference type="SAM" id="Coils"/>
    </source>
</evidence>
<evidence type="ECO:0000313" key="5">
    <source>
        <dbReference type="Proteomes" id="UP000534001"/>
    </source>
</evidence>
<evidence type="ECO:0000313" key="4">
    <source>
        <dbReference type="EMBL" id="MBB6422661.1"/>
    </source>
</evidence>
<reference evidence="4 6" key="2">
    <citation type="submission" date="2020-08" db="EMBL/GenBank/DDBJ databases">
        <title>Genomic Encyclopedia of Type Strains, Phase IV (KMG-IV): sequencing the most valuable type-strain genomes for metagenomic binning, comparative biology and taxonomic classification.</title>
        <authorList>
            <person name="Goeker M."/>
        </authorList>
    </citation>
    <scope>NUCLEOTIDE SEQUENCE [LARGE SCALE GENOMIC DNA]</scope>
    <source>
        <strain evidence="4 6">DSM 22419</strain>
    </source>
</reference>
<feature type="coiled-coil region" evidence="1">
    <location>
        <begin position="254"/>
        <end position="288"/>
    </location>
</feature>
<reference evidence="3 5" key="1">
    <citation type="submission" date="2020-07" db="EMBL/GenBank/DDBJ databases">
        <authorList>
            <person name="Criscuolo A."/>
        </authorList>
    </citation>
    <scope>NUCLEOTIDE SEQUENCE [LARGE SCALE GENOMIC DNA]</scope>
    <source>
        <strain evidence="3">CIP111751</strain>
    </source>
</reference>
<dbReference type="AlphaFoldDB" id="A0A6V7RHW2"/>
<dbReference type="Proteomes" id="UP000534001">
    <property type="component" value="Unassembled WGS sequence"/>
</dbReference>
<accession>A0A6V7RHW2</accession>
<proteinExistence type="predicted"/>
<evidence type="ECO:0000313" key="3">
    <source>
        <dbReference type="EMBL" id="CAD2077615.1"/>
    </source>
</evidence>